<proteinExistence type="predicted"/>
<evidence type="ECO:0000313" key="4">
    <source>
        <dbReference type="Proteomes" id="UP000780801"/>
    </source>
</evidence>
<dbReference type="OrthoDB" id="2446616at2759"/>
<comment type="caution">
    <text evidence="3">The sequence shown here is derived from an EMBL/GenBank/DDBJ whole genome shotgun (WGS) entry which is preliminary data.</text>
</comment>
<feature type="transmembrane region" description="Helical" evidence="2">
    <location>
        <begin position="550"/>
        <end position="572"/>
    </location>
</feature>
<feature type="region of interest" description="Disordered" evidence="1">
    <location>
        <begin position="390"/>
        <end position="426"/>
    </location>
</feature>
<sequence length="596" mass="62810">MAQGPKVPVGPGGVPPEVTSEPSPITKPTNPATSTNSTITPTKTSTDTKPTLSTSSSNVTTIPIKTSTSSSAITRSSSVASSITASLPTGNITCMSTANCAKNQICALPYNGSVTGICRPMVTTVCASNPEVTCQVDNDCQNPAYSYCGLKPNSTTKICSGLGVPDSETACTNGGLPTNNGKTEEKDNGGLMNTLKYAGIAVGGVAVLGILFALVRCQRNRKKSKVPDFSEIDYGMSHHRSEPRQSLGAAAVTSSGDNQTYPFSGRPHAQGTAGAQDNYYDESYYDESYAQNMHPMTGINGAAAKDQYYDQYGYNAEQYGQQQGYDQQAYDQQAYGQQGYGQQGYGQGYDEYYAGNQKEGYGNGGAYAQQDQYANDNYYSTVGYEQPVSGANPAVSQAPGAPADAAARSLSRGAPPPTADYAAVSSSSSSSRLSSLYFNNKSKSDESPPISIMGQTSSTTPPSPPPPSSMSASTLPTVDEMRNLTHRILASTSDKLKQLRDNLPTIDVSVSKKGDSTKAVILQPTSSSSSSSSYLKHSRSHCSGRQMVKVVLGAVVVSVAVAVVGAVALRAGRRHCRQLYRRKVLKAKDGSRREVV</sequence>
<dbReference type="AlphaFoldDB" id="A0A9P6KAM4"/>
<feature type="region of interest" description="Disordered" evidence="1">
    <location>
        <begin position="1"/>
        <end position="62"/>
    </location>
</feature>
<dbReference type="Proteomes" id="UP000780801">
    <property type="component" value="Unassembled WGS sequence"/>
</dbReference>
<dbReference type="EMBL" id="JAABOA010004347">
    <property type="protein sequence ID" value="KAF9577810.1"/>
    <property type="molecule type" value="Genomic_DNA"/>
</dbReference>
<feature type="non-terminal residue" evidence="3">
    <location>
        <position position="596"/>
    </location>
</feature>
<feature type="compositionally biased region" description="Low complexity" evidence="1">
    <location>
        <begin position="26"/>
        <end position="62"/>
    </location>
</feature>
<accession>A0A9P6KAM4</accession>
<organism evidence="3 4">
    <name type="scientific">Lunasporangiospora selenospora</name>
    <dbReference type="NCBI Taxonomy" id="979761"/>
    <lineage>
        <taxon>Eukaryota</taxon>
        <taxon>Fungi</taxon>
        <taxon>Fungi incertae sedis</taxon>
        <taxon>Mucoromycota</taxon>
        <taxon>Mortierellomycotina</taxon>
        <taxon>Mortierellomycetes</taxon>
        <taxon>Mortierellales</taxon>
        <taxon>Mortierellaceae</taxon>
        <taxon>Lunasporangiospora</taxon>
    </lineage>
</organism>
<keyword evidence="2" id="KW-0812">Transmembrane</keyword>
<feature type="transmembrane region" description="Helical" evidence="2">
    <location>
        <begin position="195"/>
        <end position="215"/>
    </location>
</feature>
<protein>
    <submittedName>
        <fullName evidence="3">Uncharacterized protein</fullName>
    </submittedName>
</protein>
<feature type="compositionally biased region" description="Low complexity" evidence="1">
    <location>
        <begin position="398"/>
        <end position="407"/>
    </location>
</feature>
<keyword evidence="2" id="KW-0472">Membrane</keyword>
<evidence type="ECO:0000313" key="3">
    <source>
        <dbReference type="EMBL" id="KAF9577810.1"/>
    </source>
</evidence>
<evidence type="ECO:0000256" key="2">
    <source>
        <dbReference type="SAM" id="Phobius"/>
    </source>
</evidence>
<keyword evidence="4" id="KW-1185">Reference proteome</keyword>
<name>A0A9P6KAM4_9FUNG</name>
<reference evidence="3" key="1">
    <citation type="journal article" date="2020" name="Fungal Divers.">
        <title>Resolving the Mortierellaceae phylogeny through synthesis of multi-gene phylogenetics and phylogenomics.</title>
        <authorList>
            <person name="Vandepol N."/>
            <person name="Liber J."/>
            <person name="Desiro A."/>
            <person name="Na H."/>
            <person name="Kennedy M."/>
            <person name="Barry K."/>
            <person name="Grigoriev I.V."/>
            <person name="Miller A.N."/>
            <person name="O'Donnell K."/>
            <person name="Stajich J.E."/>
            <person name="Bonito G."/>
        </authorList>
    </citation>
    <scope>NUCLEOTIDE SEQUENCE</scope>
    <source>
        <strain evidence="3">KOD1015</strain>
    </source>
</reference>
<feature type="region of interest" description="Disordered" evidence="1">
    <location>
        <begin position="439"/>
        <end position="474"/>
    </location>
</feature>
<gene>
    <name evidence="3" type="ORF">BGW38_006740</name>
</gene>
<feature type="compositionally biased region" description="Polar residues" evidence="1">
    <location>
        <begin position="252"/>
        <end position="262"/>
    </location>
</feature>
<evidence type="ECO:0000256" key="1">
    <source>
        <dbReference type="SAM" id="MobiDB-lite"/>
    </source>
</evidence>
<keyword evidence="2" id="KW-1133">Transmembrane helix</keyword>
<feature type="region of interest" description="Disordered" evidence="1">
    <location>
        <begin position="236"/>
        <end position="275"/>
    </location>
</feature>